<feature type="compositionally biased region" description="Acidic residues" evidence="1">
    <location>
        <begin position="126"/>
        <end position="135"/>
    </location>
</feature>
<evidence type="ECO:0000256" key="1">
    <source>
        <dbReference type="SAM" id="MobiDB-lite"/>
    </source>
</evidence>
<evidence type="ECO:0000256" key="2">
    <source>
        <dbReference type="SAM" id="SignalP"/>
    </source>
</evidence>
<feature type="chain" id="PRO_5020034222" evidence="2">
    <location>
        <begin position="19"/>
        <end position="186"/>
    </location>
</feature>
<proteinExistence type="evidence at transcript level"/>
<sequence length="186" mass="20351">MNSLAIFFAWALVGGTWAWSSSEVSCTSCGSECQSACGTRNFRACCFNFQRRRRADPRSRSAGVIGADSMALEGLLKPNVSGTKDSHLSQILHLLSRALAESKTDPAFYKDPPSLSSVLSPLVQESTEEETDDNSDLLPSSVGDSDGHSLDNVIYLAFKRPSPSLNQLQHQNFHQRYTPPPTNINK</sequence>
<name>A0A4D6BM91_NEPNO</name>
<reference evidence="3" key="1">
    <citation type="journal article" date="2018" name="Front. Endocrinol.">
        <title>Insights Into Sexual Maturation and Reproduction in the Norway Lobster (Nephrops norvegicus) via in silico Prediction and Characterization of Neuropeptides and G Protein-coupled Receptors.</title>
        <authorList>
            <person name="Nguyen T.V."/>
            <person name="Rotllant G.E."/>
            <person name="Cummins S.F."/>
            <person name="Elizur A."/>
            <person name="Ventura T."/>
        </authorList>
    </citation>
    <scope>NUCLEOTIDE SEQUENCE</scope>
</reference>
<dbReference type="EMBL" id="MH727971">
    <property type="protein sequence ID" value="QBX89079.1"/>
    <property type="molecule type" value="mRNA"/>
</dbReference>
<keyword evidence="2" id="KW-0732">Signal</keyword>
<dbReference type="AlphaFoldDB" id="A0A4D6BM91"/>
<protein>
    <submittedName>
        <fullName evidence="3">Trissin</fullName>
    </submittedName>
</protein>
<feature type="signal peptide" evidence="2">
    <location>
        <begin position="1"/>
        <end position="18"/>
    </location>
</feature>
<evidence type="ECO:0000313" key="3">
    <source>
        <dbReference type="EMBL" id="QBX89079.1"/>
    </source>
</evidence>
<organism evidence="3">
    <name type="scientific">Nephrops norvegicus</name>
    <name type="common">Norway lobster</name>
    <dbReference type="NCBI Taxonomy" id="6829"/>
    <lineage>
        <taxon>Eukaryota</taxon>
        <taxon>Metazoa</taxon>
        <taxon>Ecdysozoa</taxon>
        <taxon>Arthropoda</taxon>
        <taxon>Crustacea</taxon>
        <taxon>Multicrustacea</taxon>
        <taxon>Malacostraca</taxon>
        <taxon>Eumalacostraca</taxon>
        <taxon>Eucarida</taxon>
        <taxon>Decapoda</taxon>
        <taxon>Pleocyemata</taxon>
        <taxon>Astacidea</taxon>
        <taxon>Nephropoidea</taxon>
        <taxon>Nephropidae</taxon>
        <taxon>Nephrops</taxon>
    </lineage>
</organism>
<feature type="region of interest" description="Disordered" evidence="1">
    <location>
        <begin position="166"/>
        <end position="186"/>
    </location>
</feature>
<feature type="compositionally biased region" description="Polar residues" evidence="1">
    <location>
        <begin position="166"/>
        <end position="175"/>
    </location>
</feature>
<feature type="region of interest" description="Disordered" evidence="1">
    <location>
        <begin position="121"/>
        <end position="146"/>
    </location>
</feature>
<accession>A0A4D6BM91</accession>